<dbReference type="OrthoDB" id="3865600at2"/>
<evidence type="ECO:0000256" key="8">
    <source>
        <dbReference type="ARBA" id="ARBA00022917"/>
    </source>
</evidence>
<dbReference type="Gene3D" id="3.40.50.20">
    <property type="match status" value="1"/>
</dbReference>
<dbReference type="GO" id="GO:0009432">
    <property type="term" value="P:SOS response"/>
    <property type="evidence" value="ECO:0007669"/>
    <property type="project" value="TreeGrafter"/>
</dbReference>
<dbReference type="Gene3D" id="3.30.1490.20">
    <property type="entry name" value="ATP-grasp fold, A domain"/>
    <property type="match status" value="1"/>
</dbReference>
<evidence type="ECO:0000259" key="11">
    <source>
        <dbReference type="PROSITE" id="PS50975"/>
    </source>
</evidence>
<evidence type="ECO:0000313" key="13">
    <source>
        <dbReference type="Proteomes" id="UP000427906"/>
    </source>
</evidence>
<evidence type="ECO:0000256" key="6">
    <source>
        <dbReference type="ARBA" id="ARBA00022840"/>
    </source>
</evidence>
<dbReference type="GO" id="GO:0018169">
    <property type="term" value="F:ribosomal S6-glutamic acid ligase activity"/>
    <property type="evidence" value="ECO:0007669"/>
    <property type="project" value="TreeGrafter"/>
</dbReference>
<dbReference type="GO" id="GO:0046872">
    <property type="term" value="F:metal ion binding"/>
    <property type="evidence" value="ECO:0007669"/>
    <property type="project" value="UniProtKB-KW"/>
</dbReference>
<proteinExistence type="predicted"/>
<dbReference type="InterPro" id="IPR011761">
    <property type="entry name" value="ATP-grasp"/>
</dbReference>
<dbReference type="InterPro" id="IPR004666">
    <property type="entry name" value="Rp_bS6_RimK/Lys_biosynth_LsyX"/>
</dbReference>
<keyword evidence="3 12" id="KW-0436">Ligase</keyword>
<protein>
    <submittedName>
        <fullName evidence="12">Putative alpha-L-glutamate ligase</fullName>
    </submittedName>
</protein>
<evidence type="ECO:0000313" key="12">
    <source>
        <dbReference type="EMBL" id="BBO72045.1"/>
    </source>
</evidence>
<dbReference type="GO" id="GO:0005737">
    <property type="term" value="C:cytoplasm"/>
    <property type="evidence" value="ECO:0007669"/>
    <property type="project" value="TreeGrafter"/>
</dbReference>
<dbReference type="PROSITE" id="PS50975">
    <property type="entry name" value="ATP_GRASP"/>
    <property type="match status" value="1"/>
</dbReference>
<dbReference type="GO" id="GO:0006412">
    <property type="term" value="P:translation"/>
    <property type="evidence" value="ECO:0007669"/>
    <property type="project" value="UniProtKB-KW"/>
</dbReference>
<dbReference type="RefSeq" id="WP_155319805.1">
    <property type="nucleotide sequence ID" value="NZ_AP021874.1"/>
</dbReference>
<dbReference type="Pfam" id="PF08443">
    <property type="entry name" value="RimK"/>
    <property type="match status" value="1"/>
</dbReference>
<evidence type="ECO:0000256" key="2">
    <source>
        <dbReference type="ARBA" id="ARBA00001946"/>
    </source>
</evidence>
<name>A0A5K7YUE0_9BACT</name>
<accession>A0A5K7YUE0</accession>
<dbReference type="NCBIfam" id="TIGR00768">
    <property type="entry name" value="rimK_fam"/>
    <property type="match status" value="1"/>
</dbReference>
<keyword evidence="8" id="KW-0648">Protein biosynthesis</keyword>
<evidence type="ECO:0000256" key="1">
    <source>
        <dbReference type="ARBA" id="ARBA00001936"/>
    </source>
</evidence>
<keyword evidence="9" id="KW-0464">Manganese</keyword>
<evidence type="ECO:0000256" key="7">
    <source>
        <dbReference type="ARBA" id="ARBA00022842"/>
    </source>
</evidence>
<evidence type="ECO:0000256" key="4">
    <source>
        <dbReference type="ARBA" id="ARBA00022723"/>
    </source>
</evidence>
<comment type="cofactor">
    <cofactor evidence="1">
        <name>Mn(2+)</name>
        <dbReference type="ChEBI" id="CHEBI:29035"/>
    </cofactor>
</comment>
<evidence type="ECO:0000256" key="9">
    <source>
        <dbReference type="ARBA" id="ARBA00023211"/>
    </source>
</evidence>
<dbReference type="AlphaFoldDB" id="A0A5K7YUE0"/>
<dbReference type="PANTHER" id="PTHR21621:SF0">
    <property type="entry name" value="BETA-CITRYLGLUTAMATE SYNTHASE B-RELATED"/>
    <property type="match status" value="1"/>
</dbReference>
<evidence type="ECO:0000256" key="3">
    <source>
        <dbReference type="ARBA" id="ARBA00022598"/>
    </source>
</evidence>
<dbReference type="SUPFAM" id="SSF56059">
    <property type="entry name" value="Glutathione synthetase ATP-binding domain-like"/>
    <property type="match status" value="1"/>
</dbReference>
<dbReference type="Pfam" id="PF18030">
    <property type="entry name" value="Rimk_N"/>
    <property type="match status" value="1"/>
</dbReference>
<dbReference type="InterPro" id="IPR041107">
    <property type="entry name" value="Rimk_N"/>
</dbReference>
<comment type="cofactor">
    <cofactor evidence="2">
        <name>Mg(2+)</name>
        <dbReference type="ChEBI" id="CHEBI:18420"/>
    </cofactor>
</comment>
<dbReference type="InterPro" id="IPR013651">
    <property type="entry name" value="ATP-grasp_RimK-type"/>
</dbReference>
<dbReference type="GO" id="GO:0005524">
    <property type="term" value="F:ATP binding"/>
    <property type="evidence" value="ECO:0007669"/>
    <property type="project" value="UniProtKB-UniRule"/>
</dbReference>
<keyword evidence="7" id="KW-0460">Magnesium</keyword>
<keyword evidence="4" id="KW-0479">Metal-binding</keyword>
<gene>
    <name evidence="12" type="primary">rimK</name>
    <name evidence="12" type="ORF">DSCA_59750</name>
</gene>
<sequence length="302" mass="32743">MVVRIGIITVRGPDYHPNRRLLEAARAAGHRGILIHPYRLWPENSAGRLGTTGERAAGLPHVVLPRQGAQIGDACLALIRQIQLLGVPLVNPYEAVTIARNKFLTLQTLTAAGLPCPDTIFVNEAPGFFHAVDRLGGYPVVAKQVSERQGDGVLRIVDPEDARDRALPGLDRKRGLMVQRYLPPDERRDIRALVIDGQLICAAALVPARGDFRANFHLGGLIRPTQLSGRLGQTAVRAATAIGCDVAGVDMMIDGKGRPFIVEVNYSPGFKGMEAVSGQDIAGRIIRLAARRYRNHSENTGL</sequence>
<keyword evidence="6 10" id="KW-0067">ATP-binding</keyword>
<dbReference type="InterPro" id="IPR013815">
    <property type="entry name" value="ATP_grasp_subdomain_1"/>
</dbReference>
<keyword evidence="5 10" id="KW-0547">Nucleotide-binding</keyword>
<evidence type="ECO:0000256" key="10">
    <source>
        <dbReference type="PROSITE-ProRule" id="PRU00409"/>
    </source>
</evidence>
<keyword evidence="13" id="KW-1185">Reference proteome</keyword>
<dbReference type="EMBL" id="AP021874">
    <property type="protein sequence ID" value="BBO72045.1"/>
    <property type="molecule type" value="Genomic_DNA"/>
</dbReference>
<evidence type="ECO:0000256" key="5">
    <source>
        <dbReference type="ARBA" id="ARBA00022741"/>
    </source>
</evidence>
<feature type="domain" description="ATP-grasp" evidence="11">
    <location>
        <begin position="106"/>
        <end position="290"/>
    </location>
</feature>
<reference evidence="12 13" key="1">
    <citation type="submission" date="2019-11" db="EMBL/GenBank/DDBJ databases">
        <title>Comparative genomics of hydrocarbon-degrading Desulfosarcina strains.</title>
        <authorList>
            <person name="Watanabe M."/>
            <person name="Kojima H."/>
            <person name="Fukui M."/>
        </authorList>
    </citation>
    <scope>NUCLEOTIDE SEQUENCE [LARGE SCALE GENOMIC DNA]</scope>
    <source>
        <strain evidence="12 13">PL12</strain>
    </source>
</reference>
<dbReference type="Proteomes" id="UP000427906">
    <property type="component" value="Chromosome"/>
</dbReference>
<dbReference type="KEGG" id="dalk:DSCA_59750"/>
<organism evidence="12 13">
    <name type="scientific">Desulfosarcina alkanivorans</name>
    <dbReference type="NCBI Taxonomy" id="571177"/>
    <lineage>
        <taxon>Bacteria</taxon>
        <taxon>Pseudomonadati</taxon>
        <taxon>Thermodesulfobacteriota</taxon>
        <taxon>Desulfobacteria</taxon>
        <taxon>Desulfobacterales</taxon>
        <taxon>Desulfosarcinaceae</taxon>
        <taxon>Desulfosarcina</taxon>
    </lineage>
</organism>
<dbReference type="Gene3D" id="3.30.470.20">
    <property type="entry name" value="ATP-grasp fold, B domain"/>
    <property type="match status" value="1"/>
</dbReference>
<dbReference type="PANTHER" id="PTHR21621">
    <property type="entry name" value="RIBOSOMAL PROTEIN S6 MODIFICATION PROTEIN"/>
    <property type="match status" value="1"/>
</dbReference>